<dbReference type="EMBL" id="FNCK01000005">
    <property type="protein sequence ID" value="SDG30638.1"/>
    <property type="molecule type" value="Genomic_DNA"/>
</dbReference>
<feature type="domain" description="LysM" evidence="4">
    <location>
        <begin position="141"/>
        <end position="184"/>
    </location>
</feature>
<keyword evidence="3" id="KW-0961">Cell wall biogenesis/degradation</keyword>
<evidence type="ECO:0000256" key="3">
    <source>
        <dbReference type="ARBA" id="ARBA00023316"/>
    </source>
</evidence>
<evidence type="ECO:0000313" key="6">
    <source>
        <dbReference type="Proteomes" id="UP000199708"/>
    </source>
</evidence>
<dbReference type="CDD" id="cd00118">
    <property type="entry name" value="LysM"/>
    <property type="match status" value="3"/>
</dbReference>
<evidence type="ECO:0000256" key="2">
    <source>
        <dbReference type="ARBA" id="ARBA00022801"/>
    </source>
</evidence>
<evidence type="ECO:0000256" key="1">
    <source>
        <dbReference type="ARBA" id="ARBA00022729"/>
    </source>
</evidence>
<dbReference type="SUPFAM" id="SSF54106">
    <property type="entry name" value="LysM domain"/>
    <property type="match status" value="3"/>
</dbReference>
<keyword evidence="6" id="KW-1185">Reference proteome</keyword>
<keyword evidence="2" id="KW-0378">Hydrolase</keyword>
<protein>
    <submittedName>
        <fullName evidence="5">LysM repeat-containing protein</fullName>
    </submittedName>
</protein>
<dbReference type="Pfam" id="PF01476">
    <property type="entry name" value="LysM"/>
    <property type="match status" value="3"/>
</dbReference>
<dbReference type="AlphaFoldDB" id="A0A1G7T5X7"/>
<dbReference type="InterPro" id="IPR036779">
    <property type="entry name" value="LysM_dom_sf"/>
</dbReference>
<dbReference type="SUPFAM" id="SSF54001">
    <property type="entry name" value="Cysteine proteinases"/>
    <property type="match status" value="1"/>
</dbReference>
<evidence type="ECO:0000259" key="4">
    <source>
        <dbReference type="PROSITE" id="PS51782"/>
    </source>
</evidence>
<feature type="domain" description="LysM" evidence="4">
    <location>
        <begin position="65"/>
        <end position="108"/>
    </location>
</feature>
<dbReference type="GO" id="GO:0016787">
    <property type="term" value="F:hydrolase activity"/>
    <property type="evidence" value="ECO:0007669"/>
    <property type="project" value="UniProtKB-KW"/>
</dbReference>
<dbReference type="Gene3D" id="3.90.1720.10">
    <property type="entry name" value="endopeptidase domain like (from Nostoc punctiforme)"/>
    <property type="match status" value="1"/>
</dbReference>
<dbReference type="GO" id="GO:0071555">
    <property type="term" value="P:cell wall organization"/>
    <property type="evidence" value="ECO:0007669"/>
    <property type="project" value="UniProtKB-KW"/>
</dbReference>
<dbReference type="InterPro" id="IPR007921">
    <property type="entry name" value="CHAP_dom"/>
</dbReference>
<dbReference type="SMART" id="SM00257">
    <property type="entry name" value="LysM"/>
    <property type="match status" value="3"/>
</dbReference>
<dbReference type="PANTHER" id="PTHR33734">
    <property type="entry name" value="LYSM DOMAIN-CONTAINING GPI-ANCHORED PROTEIN 2"/>
    <property type="match status" value="1"/>
</dbReference>
<name>A0A1G7T5X7_9LACT</name>
<dbReference type="PROSITE" id="PS51782">
    <property type="entry name" value="LYSM"/>
    <property type="match status" value="3"/>
</dbReference>
<feature type="non-terminal residue" evidence="5">
    <location>
        <position position="1"/>
    </location>
</feature>
<gene>
    <name evidence="5" type="ORF">SAMN05421791_1051</name>
</gene>
<dbReference type="Gene3D" id="3.10.350.10">
    <property type="entry name" value="LysM domain"/>
    <property type="match status" value="3"/>
</dbReference>
<keyword evidence="1" id="KW-0732">Signal</keyword>
<sequence length="361" mass="40981">YTVRPGDWLAKIADQFGITVNQLKTWNNLRSNYIYAGDILLVSQPNDISDPKPNTPDKTGQDKVKTYVVQSGDSLYSVAKNFGVSVSNLKKWNEMTSNTLYEGYALIVNDAQPSSPVIRVEDQGDQYKDNQSLKHTPYEYSYHIVQAGDSLETISWQHEIKVSELKKLNNLTTTHLTVGQKILISKVPTQEKVNIEPTEVTNANVERLLDIARSYLGVTKYSPEHRALVDAYNRIYPKPVGYSLTYDDDWCDAFVTHIADEAGLSRLTGREVGVERHKNIVKNKGIWMGLTKPKAGDIIFFNWDGYRNGWGHHIGIVESYNNGLITTFEGNTTINDSKRMVARKEFAWDSIYIQGYGRPRY</sequence>
<proteinExistence type="predicted"/>
<accession>A0A1G7T5X7</accession>
<dbReference type="PANTHER" id="PTHR33734:SF22">
    <property type="entry name" value="MEMBRANE-BOUND LYTIC MUREIN TRANSGLYCOSYLASE D"/>
    <property type="match status" value="1"/>
</dbReference>
<organism evidence="5 6">
    <name type="scientific">Facklamia miroungae</name>
    <dbReference type="NCBI Taxonomy" id="120956"/>
    <lineage>
        <taxon>Bacteria</taxon>
        <taxon>Bacillati</taxon>
        <taxon>Bacillota</taxon>
        <taxon>Bacilli</taxon>
        <taxon>Lactobacillales</taxon>
        <taxon>Aerococcaceae</taxon>
        <taxon>Facklamia</taxon>
    </lineage>
</organism>
<dbReference type="InterPro" id="IPR038765">
    <property type="entry name" value="Papain-like_cys_pep_sf"/>
</dbReference>
<feature type="domain" description="LysM" evidence="4">
    <location>
        <begin position="1"/>
        <end position="42"/>
    </location>
</feature>
<reference evidence="5 6" key="1">
    <citation type="submission" date="2016-10" db="EMBL/GenBank/DDBJ databases">
        <authorList>
            <person name="de Groot N.N."/>
        </authorList>
    </citation>
    <scope>NUCLEOTIDE SEQUENCE [LARGE SCALE GENOMIC DNA]</scope>
    <source>
        <strain evidence="5 6">ATCC BAA-466</strain>
    </source>
</reference>
<dbReference type="InterPro" id="IPR018392">
    <property type="entry name" value="LysM"/>
</dbReference>
<dbReference type="Pfam" id="PF05257">
    <property type="entry name" value="CHAP"/>
    <property type="match status" value="1"/>
</dbReference>
<dbReference type="STRING" id="120956.SAMN05421791_1051"/>
<evidence type="ECO:0000313" key="5">
    <source>
        <dbReference type="EMBL" id="SDG30638.1"/>
    </source>
</evidence>
<dbReference type="RefSeq" id="WP_143406556.1">
    <property type="nucleotide sequence ID" value="NZ_FNCK01000005.1"/>
</dbReference>
<dbReference type="OrthoDB" id="5056238at2"/>
<dbReference type="Proteomes" id="UP000199708">
    <property type="component" value="Unassembled WGS sequence"/>
</dbReference>